<organism evidence="2 3">
    <name type="scientific">Hyphomonas oceanitis SCH89</name>
    <dbReference type="NCBI Taxonomy" id="1280953"/>
    <lineage>
        <taxon>Bacteria</taxon>
        <taxon>Pseudomonadati</taxon>
        <taxon>Pseudomonadota</taxon>
        <taxon>Alphaproteobacteria</taxon>
        <taxon>Hyphomonadales</taxon>
        <taxon>Hyphomonadaceae</taxon>
        <taxon>Hyphomonas</taxon>
    </lineage>
</organism>
<dbReference type="EMBL" id="ARYL01000031">
    <property type="protein sequence ID" value="KDA01303.1"/>
    <property type="molecule type" value="Genomic_DNA"/>
</dbReference>
<dbReference type="Proteomes" id="UP000024942">
    <property type="component" value="Unassembled WGS sequence"/>
</dbReference>
<dbReference type="RefSeq" id="WP_035540515.1">
    <property type="nucleotide sequence ID" value="NZ_ARYL01000031.1"/>
</dbReference>
<proteinExistence type="predicted"/>
<evidence type="ECO:0000313" key="2">
    <source>
        <dbReference type="EMBL" id="KDA01303.1"/>
    </source>
</evidence>
<dbReference type="PATRIC" id="fig|1280953.3.peg.3246"/>
<dbReference type="AlphaFoldDB" id="A0A059G4A0"/>
<comment type="caution">
    <text evidence="2">The sequence shown here is derived from an EMBL/GenBank/DDBJ whole genome shotgun (WGS) entry which is preliminary data.</text>
</comment>
<protein>
    <recommendedName>
        <fullName evidence="1">DUF1330 domain-containing protein</fullName>
    </recommendedName>
</protein>
<dbReference type="Gene3D" id="3.30.70.100">
    <property type="match status" value="1"/>
</dbReference>
<sequence>MTVYIVAQITISDRETYGKYEQGFMPVFNLFDGKMLSVDEAPHVLEGDWACTRTVLAEFPDRDMALAWYNCPEYQAILPHRLKGAKAHIAILNGFPAPAA</sequence>
<dbReference type="InterPro" id="IPR010753">
    <property type="entry name" value="DUF1330"/>
</dbReference>
<name>A0A059G4A0_9PROT</name>
<gene>
    <name evidence="2" type="ORF">HOC_16196</name>
</gene>
<evidence type="ECO:0000259" key="1">
    <source>
        <dbReference type="Pfam" id="PF07045"/>
    </source>
</evidence>
<evidence type="ECO:0000313" key="3">
    <source>
        <dbReference type="Proteomes" id="UP000024942"/>
    </source>
</evidence>
<dbReference type="InterPro" id="IPR011008">
    <property type="entry name" value="Dimeric_a/b-barrel"/>
</dbReference>
<keyword evidence="3" id="KW-1185">Reference proteome</keyword>
<feature type="domain" description="DUF1330" evidence="1">
    <location>
        <begin position="2"/>
        <end position="95"/>
    </location>
</feature>
<dbReference type="PANTHER" id="PTHR41521">
    <property type="match status" value="1"/>
</dbReference>
<accession>A0A059G4A0</accession>
<dbReference type="STRING" id="1280953.HOC_16196"/>
<dbReference type="SUPFAM" id="SSF54909">
    <property type="entry name" value="Dimeric alpha+beta barrel"/>
    <property type="match status" value="1"/>
</dbReference>
<dbReference type="PANTHER" id="PTHR41521:SF4">
    <property type="entry name" value="BLR0684 PROTEIN"/>
    <property type="match status" value="1"/>
</dbReference>
<dbReference type="eggNOG" id="COG5470">
    <property type="taxonomic scope" value="Bacteria"/>
</dbReference>
<dbReference type="Pfam" id="PF07045">
    <property type="entry name" value="DUF1330"/>
    <property type="match status" value="1"/>
</dbReference>
<dbReference type="OrthoDB" id="9806380at2"/>
<reference evidence="2 3" key="1">
    <citation type="journal article" date="2014" name="Antonie Van Leeuwenhoek">
        <title>Hyphomonas beringensis sp. nov. and Hyphomonas chukchiensis sp. nov., isolated from surface seawater of the Bering Sea and Chukchi Sea.</title>
        <authorList>
            <person name="Li C."/>
            <person name="Lai Q."/>
            <person name="Li G."/>
            <person name="Dong C."/>
            <person name="Wang J."/>
            <person name="Liao Y."/>
            <person name="Shao Z."/>
        </authorList>
    </citation>
    <scope>NUCLEOTIDE SEQUENCE [LARGE SCALE GENOMIC DNA]</scope>
    <source>
        <strain evidence="2 3">SCH89</strain>
    </source>
</reference>